<proteinExistence type="predicted"/>
<protein>
    <submittedName>
        <fullName evidence="2">Uncharacterized protein</fullName>
    </submittedName>
</protein>
<feature type="compositionally biased region" description="Polar residues" evidence="1">
    <location>
        <begin position="1140"/>
        <end position="1151"/>
    </location>
</feature>
<feature type="compositionally biased region" description="Pro residues" evidence="1">
    <location>
        <begin position="1087"/>
        <end position="1101"/>
    </location>
</feature>
<evidence type="ECO:0000256" key="1">
    <source>
        <dbReference type="SAM" id="MobiDB-lite"/>
    </source>
</evidence>
<dbReference type="EMBL" id="BSDZ01000013">
    <property type="protein sequence ID" value="GLI62673.1"/>
    <property type="molecule type" value="Genomic_DNA"/>
</dbReference>
<feature type="region of interest" description="Disordered" evidence="1">
    <location>
        <begin position="1260"/>
        <end position="1286"/>
    </location>
</feature>
<gene>
    <name evidence="2" type="ORF">VaNZ11_005349</name>
</gene>
<comment type="caution">
    <text evidence="2">The sequence shown here is derived from an EMBL/GenBank/DDBJ whole genome shotgun (WGS) entry which is preliminary data.</text>
</comment>
<name>A0ABQ5RYH1_9CHLO</name>
<reference evidence="2 3" key="1">
    <citation type="journal article" date="2023" name="IScience">
        <title>Expanded male sex-determining region conserved during the evolution of homothallism in the green alga Volvox.</title>
        <authorList>
            <person name="Yamamoto K."/>
            <person name="Matsuzaki R."/>
            <person name="Mahakham W."/>
            <person name="Heman W."/>
            <person name="Sekimoto H."/>
            <person name="Kawachi M."/>
            <person name="Minakuchi Y."/>
            <person name="Toyoda A."/>
            <person name="Nozaki H."/>
        </authorList>
    </citation>
    <scope>NUCLEOTIDE SEQUENCE [LARGE SCALE GENOMIC DNA]</scope>
    <source>
        <strain evidence="2 3">NIES-4468</strain>
    </source>
</reference>
<evidence type="ECO:0000313" key="2">
    <source>
        <dbReference type="EMBL" id="GLI62673.1"/>
    </source>
</evidence>
<feature type="region of interest" description="Disordered" evidence="1">
    <location>
        <begin position="1011"/>
        <end position="1047"/>
    </location>
</feature>
<dbReference type="InterPro" id="IPR019734">
    <property type="entry name" value="TPR_rpt"/>
</dbReference>
<feature type="compositionally biased region" description="Polar residues" evidence="1">
    <location>
        <begin position="446"/>
        <end position="465"/>
    </location>
</feature>
<sequence>MELILDEAESAFLQAILTGTEAAPQVGVAGGRGVASMQCSSDIATDALSSGTKRTQGADAATLRVDGSGVPTSLALHSLQPHDKPSSCSNSHTISRSPFPSGFAFMVQRGRPWQQDLLPGRVAGLPSSIVSVTSGQQLHQDRLLSQTLGQAPLLQQQQEINSHAAGPHIHQGALSAIHAAMATAATRGPGDDAGLYPTSPTTCHQSGVTQLQPHGGTPAPDPLAATAHPPRTSASSVLALPNSDSAISAVSESSALAKKAAAATESVSKLHSHRRWSSANLASASRGGVSAGSNSSRSFSSAAAIPCASTPGTAAASVMGGSRSASAGSTVAITTTAVTLTVPSSRRAHGLLQRIQNLEAQLTELLLADSDGDEAGTNPIGSAAGPTTSASAAICAARCLRMPAEAASVPTISVPPAPFLRPADLNHNVHRHQHGRPTCLRKGQQHPHQTVGRQAASDSTGSPQAAYSSLHQSLVFSVTEQLCRDYNSSGVALMEAGLDEAAREQLDKALLLAGPKGPLEGRTEKQRELQIVAHNNLACYYRKLGQPALALQHLQHTALLESAAVMDTTEGCAEGRPASSAHCVPGCDRNGGDGGSDAVETGDGAGGNGGDVLLAGLGMGRGPTAATLLNLAACSSSLGQHTQALSYATRALQSAAGELQIPLPHLEAALLQGLPLVQLWELLPQLRRACQGATTQLAMAYYNRAVEQEHLCLWQAALESYKLAVDVASRFVGRGDDLTLTIQQSSEAFKVRYRKLAKLGKVRNTRVGNQGVLGTGALGGGHCPGRSPSLSTGAAATTGPGPGCAALPLPLPRPHPHLRPLLRCATAVNTPGTGTAHAVAGAAEPQAPKSAQGLPSIVPTRSSSTPSGGSASPYEPAATQTPSPMNVISPVSWAKNPPAVSEAAPAQVPRRALSAGRDRPQRRLAAAALLPARGPPVTSAGWVQSQVGRGNSAHLGADAAVAVAIRMVADSLLQGKDSYADPEEEEEEPLHRGDVSAAMAVLGDPLMAAQRNSAWSPPLPPKPKSEAFGEGGRVAGGGGGHGSRSATQLAGPVTGILCGGLSGAWVPATRGGCERLSRGSNPDIAGQPPPESPRAPPPAPAPGMIMLANVASLAATGAHTQQNASAPTSMSVETAPHVPLSNNPSKTQWSAGQGAAPKGGESLAAVAAEAIAAAEELEMICAAGEDGLPLGMHFGQGQEQAPKQGRDLQTEYEQRRVVCGQVQVPEGVNEHQEKRANGQCPSRMEVKPVSAQLLVQSPPAGMSDGLGRSGAGDVCRKSGGSSPSRLAPHYAASTGNMLVPKRDGVAVYPDLQFITNR</sequence>
<feature type="compositionally biased region" description="Low complexity" evidence="1">
    <location>
        <begin position="859"/>
        <end position="873"/>
    </location>
</feature>
<feature type="compositionally biased region" description="Polar residues" evidence="1">
    <location>
        <begin position="198"/>
        <end position="212"/>
    </location>
</feature>
<feature type="region of interest" description="Disordered" evidence="1">
    <location>
        <begin position="269"/>
        <end position="295"/>
    </location>
</feature>
<feature type="compositionally biased region" description="Gly residues" evidence="1">
    <location>
        <begin position="1029"/>
        <end position="1042"/>
    </location>
</feature>
<feature type="region of interest" description="Disordered" evidence="1">
    <location>
        <begin position="1116"/>
        <end position="1158"/>
    </location>
</feature>
<dbReference type="Gene3D" id="1.25.40.10">
    <property type="entry name" value="Tetratricopeptide repeat domain"/>
    <property type="match status" value="1"/>
</dbReference>
<keyword evidence="3" id="KW-1185">Reference proteome</keyword>
<dbReference type="Proteomes" id="UP001165090">
    <property type="component" value="Unassembled WGS sequence"/>
</dbReference>
<feature type="compositionally biased region" description="Polar residues" evidence="1">
    <location>
        <begin position="1118"/>
        <end position="1132"/>
    </location>
</feature>
<feature type="region of interest" description="Disordered" evidence="1">
    <location>
        <begin position="1072"/>
        <end position="1103"/>
    </location>
</feature>
<feature type="compositionally biased region" description="Low complexity" evidence="1">
    <location>
        <begin position="282"/>
        <end position="295"/>
    </location>
</feature>
<feature type="region of interest" description="Disordered" evidence="1">
    <location>
        <begin position="430"/>
        <end position="465"/>
    </location>
</feature>
<feature type="region of interest" description="Disordered" evidence="1">
    <location>
        <begin position="188"/>
        <end position="237"/>
    </location>
</feature>
<dbReference type="SUPFAM" id="SSF48452">
    <property type="entry name" value="TPR-like"/>
    <property type="match status" value="1"/>
</dbReference>
<evidence type="ECO:0000313" key="3">
    <source>
        <dbReference type="Proteomes" id="UP001165090"/>
    </source>
</evidence>
<feature type="region of interest" description="Disordered" evidence="1">
    <location>
        <begin position="841"/>
        <end position="883"/>
    </location>
</feature>
<accession>A0ABQ5RYH1</accession>
<organism evidence="2 3">
    <name type="scientific">Volvox africanus</name>
    <dbReference type="NCBI Taxonomy" id="51714"/>
    <lineage>
        <taxon>Eukaryota</taxon>
        <taxon>Viridiplantae</taxon>
        <taxon>Chlorophyta</taxon>
        <taxon>core chlorophytes</taxon>
        <taxon>Chlorophyceae</taxon>
        <taxon>CS clade</taxon>
        <taxon>Chlamydomonadales</taxon>
        <taxon>Volvocaceae</taxon>
        <taxon>Volvox</taxon>
    </lineage>
</organism>
<dbReference type="SMART" id="SM00028">
    <property type="entry name" value="TPR"/>
    <property type="match status" value="4"/>
</dbReference>
<dbReference type="InterPro" id="IPR011990">
    <property type="entry name" value="TPR-like_helical_dom_sf"/>
</dbReference>